<accession>A0A8S5P3X4</accession>
<organism evidence="1">
    <name type="scientific">Siphoviridae sp. ctkyp1</name>
    <dbReference type="NCBI Taxonomy" id="2825646"/>
    <lineage>
        <taxon>Viruses</taxon>
        <taxon>Duplodnaviria</taxon>
        <taxon>Heunggongvirae</taxon>
        <taxon>Uroviricota</taxon>
        <taxon>Caudoviricetes</taxon>
    </lineage>
</organism>
<name>A0A8S5P3X4_9CAUD</name>
<reference evidence="1" key="1">
    <citation type="journal article" date="2021" name="Proc. Natl. Acad. Sci. U.S.A.">
        <title>A Catalog of Tens of Thousands of Viruses from Human Metagenomes Reveals Hidden Associations with Chronic Diseases.</title>
        <authorList>
            <person name="Tisza M.J."/>
            <person name="Buck C.B."/>
        </authorList>
    </citation>
    <scope>NUCLEOTIDE SEQUENCE</scope>
    <source>
        <strain evidence="1">Ctkyp1</strain>
    </source>
</reference>
<proteinExistence type="predicted"/>
<sequence length="54" mass="6546">MTFNWKKFQEDGKKDSCILNIHPDIANDQFVREKLSECVDYIRDNYDMEIFTKI</sequence>
<dbReference type="EMBL" id="BK015328">
    <property type="protein sequence ID" value="DAE01714.1"/>
    <property type="molecule type" value="Genomic_DNA"/>
</dbReference>
<protein>
    <submittedName>
        <fullName evidence="1">Uncharacterized protein</fullName>
    </submittedName>
</protein>
<evidence type="ECO:0000313" key="1">
    <source>
        <dbReference type="EMBL" id="DAE01714.1"/>
    </source>
</evidence>